<dbReference type="EMBL" id="JBBNPS010000001">
    <property type="protein sequence ID" value="MEQ3352696.1"/>
    <property type="molecule type" value="Genomic_DNA"/>
</dbReference>
<proteinExistence type="predicted"/>
<keyword evidence="1" id="KW-0472">Membrane</keyword>
<accession>A0ABV1J3C1</accession>
<dbReference type="Pfam" id="PF07949">
    <property type="entry name" value="YbbR"/>
    <property type="match status" value="2"/>
</dbReference>
<gene>
    <name evidence="2" type="ORF">AAA081_00055</name>
</gene>
<sequence length="397" mass="43668">MRDKYVNFIANNRDTITKIFSLVLAILLWFFIITEIDPVITKDFTNVEVELRNQSTMREAGMELLQNDDYTTNIVVSGNRSAIVGLKEEDISAYVDLGEVQPGSQRLPIHFRLSDESIKIKKSNPSAITIAVDEMVTMQKPVTVTAKGKPADGMVLDRIIVNQEEVTVKGPQKAVDKVHSVAGYIAISGAKDTVLSSVELSPLDKNKNVIAGIEVTPNTVGVQAAISKAKSVPVEVNFVDDEGGDFNRDRAILTPATVTITGETDVIDRIESIPTRPVDAKELMNTNAVPVQLNVPEGIHLVNPDESVILRYMKKESARRTMEVSTEHMTSMKDVNLSDFNVPKKIDVEIYGDASLVDALRETDIQLSVDREGKVIAKGPKDLEIIRITPKRLSSSS</sequence>
<keyword evidence="1" id="KW-0812">Transmembrane</keyword>
<dbReference type="Proteomes" id="UP001481872">
    <property type="component" value="Unassembled WGS sequence"/>
</dbReference>
<protein>
    <submittedName>
        <fullName evidence="2">CdaR family protein</fullName>
    </submittedName>
</protein>
<evidence type="ECO:0000256" key="1">
    <source>
        <dbReference type="SAM" id="Phobius"/>
    </source>
</evidence>
<dbReference type="InterPro" id="IPR053154">
    <property type="entry name" value="c-di-AMP_regulator"/>
</dbReference>
<feature type="transmembrane region" description="Helical" evidence="1">
    <location>
        <begin position="15"/>
        <end position="33"/>
    </location>
</feature>
<evidence type="ECO:0000313" key="2">
    <source>
        <dbReference type="EMBL" id="MEQ3352696.1"/>
    </source>
</evidence>
<reference evidence="2 3" key="1">
    <citation type="submission" date="2024-04" db="EMBL/GenBank/DDBJ databases">
        <title>Human intestinal bacterial collection.</title>
        <authorList>
            <person name="Pauvert C."/>
            <person name="Hitch T.C.A."/>
            <person name="Clavel T."/>
        </authorList>
    </citation>
    <scope>NUCLEOTIDE SEQUENCE [LARGE SCALE GENOMIC DNA]</scope>
    <source>
        <strain evidence="2 3">CLA-SR-H026</strain>
    </source>
</reference>
<evidence type="ECO:0000313" key="3">
    <source>
        <dbReference type="Proteomes" id="UP001481872"/>
    </source>
</evidence>
<organism evidence="2 3">
    <name type="scientific">Aedoeadaptatus acetigenes</name>
    <dbReference type="NCBI Taxonomy" id="2981723"/>
    <lineage>
        <taxon>Bacteria</taxon>
        <taxon>Bacillati</taxon>
        <taxon>Bacillota</taxon>
        <taxon>Tissierellia</taxon>
        <taxon>Tissierellales</taxon>
        <taxon>Peptoniphilaceae</taxon>
        <taxon>Aedoeadaptatus</taxon>
    </lineage>
</organism>
<dbReference type="InterPro" id="IPR012505">
    <property type="entry name" value="YbbR"/>
</dbReference>
<dbReference type="PANTHER" id="PTHR37804:SF1">
    <property type="entry name" value="CDAA REGULATORY PROTEIN CDAR"/>
    <property type="match status" value="1"/>
</dbReference>
<dbReference type="PANTHER" id="PTHR37804">
    <property type="entry name" value="CDAA REGULATORY PROTEIN CDAR"/>
    <property type="match status" value="1"/>
</dbReference>
<keyword evidence="3" id="KW-1185">Reference proteome</keyword>
<dbReference type="Gene3D" id="2.170.120.40">
    <property type="entry name" value="YbbR-like domain"/>
    <property type="match status" value="2"/>
</dbReference>
<keyword evidence="1" id="KW-1133">Transmembrane helix</keyword>
<dbReference type="Gene3D" id="2.170.120.30">
    <property type="match status" value="1"/>
</dbReference>
<dbReference type="RefSeq" id="WP_349053111.1">
    <property type="nucleotide sequence ID" value="NZ_JBBNPS010000001.1"/>
</dbReference>
<comment type="caution">
    <text evidence="2">The sequence shown here is derived from an EMBL/GenBank/DDBJ whole genome shotgun (WGS) entry which is preliminary data.</text>
</comment>
<name>A0ABV1J3C1_9FIRM</name>